<dbReference type="PANTHER" id="PTHR41259">
    <property type="entry name" value="DOUBLE-STRAND BREAK REPAIR RAD50 ATPASE, PUTATIVE-RELATED"/>
    <property type="match status" value="1"/>
</dbReference>
<keyword evidence="1" id="KW-0175">Coiled coil</keyword>
<dbReference type="InterPro" id="IPR038729">
    <property type="entry name" value="Rad50/SbcC_AAA"/>
</dbReference>
<keyword evidence="4" id="KW-1185">Reference proteome</keyword>
<dbReference type="GO" id="GO:0006302">
    <property type="term" value="P:double-strand break repair"/>
    <property type="evidence" value="ECO:0007669"/>
    <property type="project" value="InterPro"/>
</dbReference>
<evidence type="ECO:0000259" key="2">
    <source>
        <dbReference type="Pfam" id="PF13476"/>
    </source>
</evidence>
<keyword evidence="3" id="KW-0269">Exonuclease</keyword>
<evidence type="ECO:0000313" key="4">
    <source>
        <dbReference type="Proteomes" id="UP000503399"/>
    </source>
</evidence>
<name>A0A6F8ZD02_9FIRM</name>
<dbReference type="InterPro" id="IPR027417">
    <property type="entry name" value="P-loop_NTPase"/>
</dbReference>
<dbReference type="AlphaFoldDB" id="A0A6F8ZD02"/>
<sequence>MILHRLTIRRFRGVRERTVTFAPRGLTILHGPNEAGKSSLFEAFDLLLDAFDNSAAERVQAVVPAGSREGPEVEAELELGPLTLTIFKRFRYRPQTLLVVEGPGGGRWEGRQAHDHLQTLLDAHLDRALWRALRWDQGRVEPAVPGESPALLSALDASAAGPDAARRDQGLLEAARREYLRYFTPTGREGKELREAEAAAGEACARCEALRAALARLEEDLDHLQDLRRQRTAAETALPPLRRELEAWQQRRAEVDRREAELAGLEQALQARRSQLEQLEAEAAARRRLEGQLEEAEARAAGLRARRAEAQAALERRAQEAATAATRREAARQRRDAARAAWEAARRREQAREAAQQAAAIRARLARAADAEAQVADLDRRLAGIRLDRAGLEAIRAAARDRERAEAALAAARPRLEWTALTAQTLQVDGRPQVLEAGTTASWQPAGPWTLEEPGRWRLHLQPASLPGLAAARDAAAGRLAAALAAAGVADAGAAEAAWEALQALEAARRRLQDLLDGRPRTAWEAEAAALEAQAGPAEPAEAAPEPAALERELSAAEAELAAAEAAREEANRSREAAAVTLGLLEQQLAGLAGETAARGQDLAARRERLPDAELDAARHAATAAVAGLEAEVARSREALAALDPEGVRQQEAAARTALETRQRERDHLLEATRLLEGSVQERGSQGLREQLERAGAACEHLQREAGALRRRAEAARRLYRTLEAHRERARHRYHEPLRGRIRALGRHLWGEGFDIELGPDLAVTTRVLDGQALPVPALSLGAREQLALLARIAAAGLVAGGSPGQAVPLILDDTLGHSDPARVAAMRRVLELAARDLQVILLTPDPARFRDLPGHWVDLGPAPPGP</sequence>
<dbReference type="SUPFAM" id="SSF52540">
    <property type="entry name" value="P-loop containing nucleoside triphosphate hydrolases"/>
    <property type="match status" value="1"/>
</dbReference>
<keyword evidence="3" id="KW-0378">Hydrolase</keyword>
<accession>A0A6F8ZD02</accession>
<dbReference type="GO" id="GO:0004527">
    <property type="term" value="F:exonuclease activity"/>
    <property type="evidence" value="ECO:0007669"/>
    <property type="project" value="UniProtKB-KW"/>
</dbReference>
<feature type="domain" description="Rad50/SbcC-type AAA" evidence="2">
    <location>
        <begin position="5"/>
        <end position="49"/>
    </location>
</feature>
<proteinExistence type="predicted"/>
<dbReference type="Proteomes" id="UP000503399">
    <property type="component" value="Chromosome"/>
</dbReference>
<protein>
    <submittedName>
        <fullName evidence="3">Putative DNA repair exonuclease SbcCD ATPase subunit</fullName>
    </submittedName>
</protein>
<dbReference type="EMBL" id="LR778114">
    <property type="protein sequence ID" value="CAB1127625.1"/>
    <property type="molecule type" value="Genomic_DNA"/>
</dbReference>
<feature type="coiled-coil region" evidence="1">
    <location>
        <begin position="547"/>
        <end position="574"/>
    </location>
</feature>
<feature type="coiled-coil region" evidence="1">
    <location>
        <begin position="685"/>
        <end position="733"/>
    </location>
</feature>
<feature type="coiled-coil region" evidence="1">
    <location>
        <begin position="200"/>
        <end position="313"/>
    </location>
</feature>
<keyword evidence="3" id="KW-0540">Nuclease</keyword>
<dbReference type="GO" id="GO:0016887">
    <property type="term" value="F:ATP hydrolysis activity"/>
    <property type="evidence" value="ECO:0007669"/>
    <property type="project" value="InterPro"/>
</dbReference>
<evidence type="ECO:0000256" key="1">
    <source>
        <dbReference type="SAM" id="Coils"/>
    </source>
</evidence>
<gene>
    <name evidence="3" type="ORF">R50_0119</name>
</gene>
<dbReference type="PANTHER" id="PTHR41259:SF1">
    <property type="entry name" value="DOUBLE-STRAND BREAK REPAIR RAD50 ATPASE, PUTATIVE-RELATED"/>
    <property type="match status" value="1"/>
</dbReference>
<reference evidence="3 4" key="1">
    <citation type="submission" date="2020-02" db="EMBL/GenBank/DDBJ databases">
        <authorList>
            <person name="Hogendoorn C."/>
        </authorList>
    </citation>
    <scope>NUCLEOTIDE SEQUENCE [LARGE SCALE GENOMIC DNA]</scope>
    <source>
        <strain evidence="3">R501</strain>
    </source>
</reference>
<dbReference type="KEGG" id="hfv:R50_0119"/>
<dbReference type="Gene3D" id="3.40.50.300">
    <property type="entry name" value="P-loop containing nucleotide triphosphate hydrolases"/>
    <property type="match status" value="2"/>
</dbReference>
<evidence type="ECO:0000313" key="3">
    <source>
        <dbReference type="EMBL" id="CAB1127625.1"/>
    </source>
</evidence>
<dbReference type="Pfam" id="PF13476">
    <property type="entry name" value="AAA_23"/>
    <property type="match status" value="1"/>
</dbReference>
<organism evidence="3 4">
    <name type="scientific">Candidatus Hydrogenisulfobacillus filiaventi</name>
    <dbReference type="NCBI Taxonomy" id="2707344"/>
    <lineage>
        <taxon>Bacteria</taxon>
        <taxon>Bacillati</taxon>
        <taxon>Bacillota</taxon>
        <taxon>Clostridia</taxon>
        <taxon>Eubacteriales</taxon>
        <taxon>Clostridiales Family XVII. Incertae Sedis</taxon>
        <taxon>Candidatus Hydrogenisulfobacillus</taxon>
    </lineage>
</organism>